<dbReference type="AlphaFoldDB" id="A0A1R4K8V6"/>
<accession>A0A1R4K8V6</accession>
<feature type="transmembrane region" description="Helical" evidence="1">
    <location>
        <begin position="63"/>
        <end position="84"/>
    </location>
</feature>
<feature type="transmembrane region" description="Helical" evidence="1">
    <location>
        <begin position="105"/>
        <end position="127"/>
    </location>
</feature>
<dbReference type="Proteomes" id="UP000196320">
    <property type="component" value="Unassembled WGS sequence"/>
</dbReference>
<keyword evidence="3" id="KW-1185">Reference proteome</keyword>
<keyword evidence="1" id="KW-0812">Transmembrane</keyword>
<feature type="transmembrane region" description="Helical" evidence="1">
    <location>
        <begin position="241"/>
        <end position="261"/>
    </location>
</feature>
<proteinExistence type="predicted"/>
<evidence type="ECO:0008006" key="4">
    <source>
        <dbReference type="Google" id="ProtNLM"/>
    </source>
</evidence>
<keyword evidence="1" id="KW-0472">Membrane</keyword>
<keyword evidence="1" id="KW-1133">Transmembrane helix</keyword>
<evidence type="ECO:0000313" key="3">
    <source>
        <dbReference type="Proteomes" id="UP000196320"/>
    </source>
</evidence>
<sequence length="442" mass="48633">MASGALSARPKAREAVIILSWLCTLFIARVVERTWWSPGALLALLLGGSAIATRVLAPEYYMSGVANLVLQGFVLATVCGSCLSRVLPERVQKDTYGFRLRSTKALFAFGLVVSLVSFHAVASSVGIDYRIFFNLGRLAAIAQIATRERYTEGVEIPLYGSVASACVLAYVAVIVMDATTTRRLRLPLLLPVGIFALGNAIVTTRSTLVYLLFIAVLAYVYARAQLSRELRYPGIFTPRMLLIMGIGACFLVVVFVGFQVMRFGESGARSISEVLEHLRRWPWGSLPGFSLWWDGFAPEEPPHLPGDFTFMGFYDNLGIEERTVGGYTGYVWLTPTEPANIYTSFRGLIHDFSLLGAVLFMGFVGFLGRAAMSNRISSRSIQVSLFFLIQTWILTSFIFSYWAFVGNVLAAVLIPLLMKIFGQGSTTSDWPLLTSTRKGSHG</sequence>
<organism evidence="2 3">
    <name type="scientific">Microbacterium esteraromaticum</name>
    <dbReference type="NCBI Taxonomy" id="57043"/>
    <lineage>
        <taxon>Bacteria</taxon>
        <taxon>Bacillati</taxon>
        <taxon>Actinomycetota</taxon>
        <taxon>Actinomycetes</taxon>
        <taxon>Micrococcales</taxon>
        <taxon>Microbacteriaceae</taxon>
        <taxon>Microbacterium</taxon>
    </lineage>
</organism>
<feature type="transmembrane region" description="Helical" evidence="1">
    <location>
        <begin position="12"/>
        <end position="31"/>
    </location>
</feature>
<evidence type="ECO:0000313" key="2">
    <source>
        <dbReference type="EMBL" id="SJN40861.1"/>
    </source>
</evidence>
<feature type="transmembrane region" description="Helical" evidence="1">
    <location>
        <begin position="352"/>
        <end position="372"/>
    </location>
</feature>
<evidence type="ECO:0000256" key="1">
    <source>
        <dbReference type="SAM" id="Phobius"/>
    </source>
</evidence>
<reference evidence="2 3" key="1">
    <citation type="submission" date="2017-02" db="EMBL/GenBank/DDBJ databases">
        <authorList>
            <person name="Peterson S.W."/>
        </authorList>
    </citation>
    <scope>NUCLEOTIDE SEQUENCE [LARGE SCALE GENOMIC DNA]</scope>
    <source>
        <strain evidence="2 3">B Mb 05.01</strain>
    </source>
</reference>
<gene>
    <name evidence="2" type="ORF">FM104_11125</name>
</gene>
<dbReference type="EMBL" id="FUKO01000026">
    <property type="protein sequence ID" value="SJN40861.1"/>
    <property type="molecule type" value="Genomic_DNA"/>
</dbReference>
<name>A0A1R4K8V6_9MICO</name>
<feature type="transmembrane region" description="Helical" evidence="1">
    <location>
        <begin position="38"/>
        <end position="57"/>
    </location>
</feature>
<feature type="transmembrane region" description="Helical" evidence="1">
    <location>
        <begin position="188"/>
        <end position="221"/>
    </location>
</feature>
<feature type="transmembrane region" description="Helical" evidence="1">
    <location>
        <begin position="392"/>
        <end position="418"/>
    </location>
</feature>
<protein>
    <recommendedName>
        <fullName evidence="4">Oligosaccharide repeat unit polymerase</fullName>
    </recommendedName>
</protein>
<dbReference type="NCBIfam" id="TIGR04370">
    <property type="entry name" value="glyco_rpt_poly"/>
    <property type="match status" value="1"/>
</dbReference>
<feature type="transmembrane region" description="Helical" evidence="1">
    <location>
        <begin position="156"/>
        <end position="176"/>
    </location>
</feature>